<evidence type="ECO:0000313" key="2">
    <source>
        <dbReference type="Proteomes" id="UP001557485"/>
    </source>
</evidence>
<reference evidence="1 2" key="1">
    <citation type="journal article" date="2011" name="Int. J. Syst. Evol. Microbiol.">
        <title>Zhongshania antarctica gen. nov., sp. nov. and Zhongshania guokunii sp. nov., gammaproteobacteria respectively isolated from coastal attached (fast) ice and surface seawater of the Antarctic.</title>
        <authorList>
            <person name="Li H.J."/>
            <person name="Zhang X.Y."/>
            <person name="Chen C.X."/>
            <person name="Zhang Y.J."/>
            <person name="Gao Z.M."/>
            <person name="Yu Y."/>
            <person name="Chen X.L."/>
            <person name="Chen B."/>
            <person name="Zhang Y.Z."/>
        </authorList>
    </citation>
    <scope>NUCLEOTIDE SEQUENCE [LARGE SCALE GENOMIC DNA]</scope>
    <source>
        <strain evidence="1 2">ZS6-22T</strain>
    </source>
</reference>
<dbReference type="Gene3D" id="1.10.490.10">
    <property type="entry name" value="Globins"/>
    <property type="match status" value="1"/>
</dbReference>
<gene>
    <name evidence="1" type="ORF">AB4876_15295</name>
</gene>
<evidence type="ECO:0000313" key="1">
    <source>
        <dbReference type="EMBL" id="MEX1670285.1"/>
    </source>
</evidence>
<dbReference type="Proteomes" id="UP001557485">
    <property type="component" value="Unassembled WGS sequence"/>
</dbReference>
<dbReference type="InterPro" id="IPR009050">
    <property type="entry name" value="Globin-like_sf"/>
</dbReference>
<accession>A0ABV3U959</accession>
<proteinExistence type="predicted"/>
<comment type="caution">
    <text evidence="1">The sequence shown here is derived from an EMBL/GenBank/DDBJ whole genome shotgun (WGS) entry which is preliminary data.</text>
</comment>
<keyword evidence="2" id="KW-1185">Reference proteome</keyword>
<organism evidence="1 2">
    <name type="scientific">Zhongshania guokunii</name>
    <dbReference type="NCBI Taxonomy" id="641783"/>
    <lineage>
        <taxon>Bacteria</taxon>
        <taxon>Pseudomonadati</taxon>
        <taxon>Pseudomonadota</taxon>
        <taxon>Gammaproteobacteria</taxon>
        <taxon>Cellvibrionales</taxon>
        <taxon>Spongiibacteraceae</taxon>
        <taxon>Zhongshania</taxon>
    </lineage>
</organism>
<dbReference type="RefSeq" id="WP_368382623.1">
    <property type="nucleotide sequence ID" value="NZ_JBFRYA010000015.1"/>
</dbReference>
<dbReference type="InterPro" id="IPR012292">
    <property type="entry name" value="Globin/Proto"/>
</dbReference>
<dbReference type="SUPFAM" id="SSF46458">
    <property type="entry name" value="Globin-like"/>
    <property type="match status" value="1"/>
</dbReference>
<name>A0ABV3U959_9GAMM</name>
<dbReference type="EMBL" id="JBFRYA010000015">
    <property type="protein sequence ID" value="MEX1670285.1"/>
    <property type="molecule type" value="Genomic_DNA"/>
</dbReference>
<protein>
    <submittedName>
        <fullName evidence="1">Group III truncated hemoglobin</fullName>
    </submittedName>
</protein>
<sequence>MTTTSKPDIRNRGDIETLLRHFYEQVLSDDIIGFYFTDVMVFSLEDHLPKVTDFWVQQLLSERVYQGELFKRHQELHHRAALSPHHFHRWLYLLNNSIDRLFYGPRCEAMKQRAQAIAQSMASALAARADDSSGELGVQIYSNPQP</sequence>
<dbReference type="CDD" id="cd08916">
    <property type="entry name" value="TrHb3_P"/>
    <property type="match status" value="1"/>
</dbReference>